<keyword evidence="3" id="KW-1185">Reference proteome</keyword>
<feature type="domain" description="Amidase" evidence="1">
    <location>
        <begin position="30"/>
        <end position="425"/>
    </location>
</feature>
<protein>
    <submittedName>
        <fullName evidence="2">Amidase signature domain-containing protein</fullName>
    </submittedName>
</protein>
<dbReference type="OrthoDB" id="5423360at2759"/>
<dbReference type="EMBL" id="MCFC01000073">
    <property type="protein sequence ID" value="ORY24021.1"/>
    <property type="molecule type" value="Genomic_DNA"/>
</dbReference>
<dbReference type="InterPro" id="IPR036928">
    <property type="entry name" value="AS_sf"/>
</dbReference>
<accession>A0A1Y2AN93</accession>
<gene>
    <name evidence="2" type="ORF">BCR39DRAFT_548200</name>
</gene>
<dbReference type="Gene3D" id="3.90.1300.10">
    <property type="entry name" value="Amidase signature (AS) domain"/>
    <property type="match status" value="1"/>
</dbReference>
<dbReference type="PANTHER" id="PTHR11895:SF151">
    <property type="entry name" value="GLUTAMYL-TRNA(GLN) AMIDOTRANSFERASE SUBUNIT A"/>
    <property type="match status" value="1"/>
</dbReference>
<evidence type="ECO:0000313" key="2">
    <source>
        <dbReference type="EMBL" id="ORY24021.1"/>
    </source>
</evidence>
<sequence length="457" mass="49220">MTLPSNYLTASETVALVAAGKLTVTQVAKDHLARYEERDPLVHAWAWLDRDLILKEAARLDAIPLEKRGPLHGVMLGVKDMINTKDMPTQHYSPLYKDSRPGIDAGPVAVCRAAGALVYGKTHTTEFAATIKGPPAGNAYDQRRTPGGSSSGSGAAVSDWQCHLAFGTQTGGSTIRPGSYNGIFAMKPTWGAVSRDGLKVYSITLDTLGLYARSITDLELLAKVFRIEDDVPPPPVPKPLSESKFAYVKTNMWDAGSGPSPELIAAWDKSKKLLVDAGATVVDLELPPEFDTIGGNRHLHIMLGEGRVNFLSEYMIDKDNLDDGLAGHVENRSGISRKMLLAAYDSIAALRPEIDAIAGQYDAIVTPSVPGEAWMGLEKTGDARFCSMWTALHVPCVNVPGFASENGMPIGLTLVAPRYEDQRLLNVSKAVAGAWLKADEEKLLKIPAPEGAIHTQL</sequence>
<dbReference type="InterPro" id="IPR023631">
    <property type="entry name" value="Amidase_dom"/>
</dbReference>
<dbReference type="Pfam" id="PF01425">
    <property type="entry name" value="Amidase"/>
    <property type="match status" value="1"/>
</dbReference>
<dbReference type="SUPFAM" id="SSF75304">
    <property type="entry name" value="Amidase signature (AS) enzymes"/>
    <property type="match status" value="1"/>
</dbReference>
<dbReference type="GO" id="GO:0003824">
    <property type="term" value="F:catalytic activity"/>
    <property type="evidence" value="ECO:0007669"/>
    <property type="project" value="InterPro"/>
</dbReference>
<dbReference type="AlphaFoldDB" id="A0A1Y2AN93"/>
<dbReference type="InterPro" id="IPR000120">
    <property type="entry name" value="Amidase"/>
</dbReference>
<evidence type="ECO:0000313" key="3">
    <source>
        <dbReference type="Proteomes" id="UP000193986"/>
    </source>
</evidence>
<dbReference type="InParanoid" id="A0A1Y2AN93"/>
<dbReference type="Proteomes" id="UP000193986">
    <property type="component" value="Unassembled WGS sequence"/>
</dbReference>
<evidence type="ECO:0000259" key="1">
    <source>
        <dbReference type="Pfam" id="PF01425"/>
    </source>
</evidence>
<dbReference type="PANTHER" id="PTHR11895">
    <property type="entry name" value="TRANSAMIDASE"/>
    <property type="match status" value="1"/>
</dbReference>
<organism evidence="2 3">
    <name type="scientific">Naematelia encephala</name>
    <dbReference type="NCBI Taxonomy" id="71784"/>
    <lineage>
        <taxon>Eukaryota</taxon>
        <taxon>Fungi</taxon>
        <taxon>Dikarya</taxon>
        <taxon>Basidiomycota</taxon>
        <taxon>Agaricomycotina</taxon>
        <taxon>Tremellomycetes</taxon>
        <taxon>Tremellales</taxon>
        <taxon>Naemateliaceae</taxon>
        <taxon>Naematelia</taxon>
    </lineage>
</organism>
<name>A0A1Y2AN93_9TREE</name>
<reference evidence="2 3" key="1">
    <citation type="submission" date="2016-07" db="EMBL/GenBank/DDBJ databases">
        <title>Pervasive Adenine N6-methylation of Active Genes in Fungi.</title>
        <authorList>
            <consortium name="DOE Joint Genome Institute"/>
            <person name="Mondo S.J."/>
            <person name="Dannebaum R.O."/>
            <person name="Kuo R.C."/>
            <person name="Labutti K."/>
            <person name="Haridas S."/>
            <person name="Kuo A."/>
            <person name="Salamov A."/>
            <person name="Ahrendt S.R."/>
            <person name="Lipzen A."/>
            <person name="Sullivan W."/>
            <person name="Andreopoulos W.B."/>
            <person name="Clum A."/>
            <person name="Lindquist E."/>
            <person name="Daum C."/>
            <person name="Ramamoorthy G.K."/>
            <person name="Gryganskyi A."/>
            <person name="Culley D."/>
            <person name="Magnuson J.K."/>
            <person name="James T.Y."/>
            <person name="O'Malley M.A."/>
            <person name="Stajich J.E."/>
            <person name="Spatafora J.W."/>
            <person name="Visel A."/>
            <person name="Grigoriev I.V."/>
        </authorList>
    </citation>
    <scope>NUCLEOTIDE SEQUENCE [LARGE SCALE GENOMIC DNA]</scope>
    <source>
        <strain evidence="2 3">68-887.2</strain>
    </source>
</reference>
<dbReference type="STRING" id="71784.A0A1Y2AN93"/>
<comment type="caution">
    <text evidence="2">The sequence shown here is derived from an EMBL/GenBank/DDBJ whole genome shotgun (WGS) entry which is preliminary data.</text>
</comment>
<proteinExistence type="predicted"/>